<evidence type="ECO:0000313" key="2">
    <source>
        <dbReference type="Proteomes" id="UP001500879"/>
    </source>
</evidence>
<gene>
    <name evidence="1" type="ORF">GCM10010357_44770</name>
</gene>
<comment type="caution">
    <text evidence="1">The sequence shown here is derived from an EMBL/GenBank/DDBJ whole genome shotgun (WGS) entry which is preliminary data.</text>
</comment>
<accession>A0ABN0YXI1</accession>
<dbReference type="RefSeq" id="WP_344027151.1">
    <property type="nucleotide sequence ID" value="NZ_BAAABX010000048.1"/>
</dbReference>
<sequence>MPADPGDRPKPKPFDEWRDVYDLLEQVRQRPGMWVRDGSLRELSVLLLGYHLALGVHGIDERFDFDPAAGPFAQWLSWTRGWSLSCGWVTAIEENAGEVPPLGAFFQLLDEWQASVAAEQPVAEEAGC</sequence>
<protein>
    <submittedName>
        <fullName evidence="1">Uncharacterized protein</fullName>
    </submittedName>
</protein>
<organism evidence="1 2">
    <name type="scientific">Streptomyces luteireticuli</name>
    <dbReference type="NCBI Taxonomy" id="173858"/>
    <lineage>
        <taxon>Bacteria</taxon>
        <taxon>Bacillati</taxon>
        <taxon>Actinomycetota</taxon>
        <taxon>Actinomycetes</taxon>
        <taxon>Kitasatosporales</taxon>
        <taxon>Streptomycetaceae</taxon>
        <taxon>Streptomyces</taxon>
    </lineage>
</organism>
<keyword evidence="2" id="KW-1185">Reference proteome</keyword>
<proteinExistence type="predicted"/>
<name>A0ABN0YXI1_9ACTN</name>
<reference evidence="1 2" key="1">
    <citation type="journal article" date="2019" name="Int. J. Syst. Evol. Microbiol.">
        <title>The Global Catalogue of Microorganisms (GCM) 10K type strain sequencing project: providing services to taxonomists for standard genome sequencing and annotation.</title>
        <authorList>
            <consortium name="The Broad Institute Genomics Platform"/>
            <consortium name="The Broad Institute Genome Sequencing Center for Infectious Disease"/>
            <person name="Wu L."/>
            <person name="Ma J."/>
        </authorList>
    </citation>
    <scope>NUCLEOTIDE SEQUENCE [LARGE SCALE GENOMIC DNA]</scope>
    <source>
        <strain evidence="1 2">JCM 4788</strain>
    </source>
</reference>
<dbReference type="Proteomes" id="UP001500879">
    <property type="component" value="Unassembled WGS sequence"/>
</dbReference>
<dbReference type="EMBL" id="BAAABX010000048">
    <property type="protein sequence ID" value="GAA0418473.1"/>
    <property type="molecule type" value="Genomic_DNA"/>
</dbReference>
<evidence type="ECO:0000313" key="1">
    <source>
        <dbReference type="EMBL" id="GAA0418473.1"/>
    </source>
</evidence>